<reference evidence="2" key="1">
    <citation type="submission" date="2023-03" db="EMBL/GenBank/DDBJ databases">
        <title>Massive genome expansion in bonnet fungi (Mycena s.s.) driven by repeated elements and novel gene families across ecological guilds.</title>
        <authorList>
            <consortium name="Lawrence Berkeley National Laboratory"/>
            <person name="Harder C.B."/>
            <person name="Miyauchi S."/>
            <person name="Viragh M."/>
            <person name="Kuo A."/>
            <person name="Thoen E."/>
            <person name="Andreopoulos B."/>
            <person name="Lu D."/>
            <person name="Skrede I."/>
            <person name="Drula E."/>
            <person name="Henrissat B."/>
            <person name="Morin E."/>
            <person name="Kohler A."/>
            <person name="Barry K."/>
            <person name="LaButti K."/>
            <person name="Morin E."/>
            <person name="Salamov A."/>
            <person name="Lipzen A."/>
            <person name="Mereny Z."/>
            <person name="Hegedus B."/>
            <person name="Baldrian P."/>
            <person name="Stursova M."/>
            <person name="Weitz H."/>
            <person name="Taylor A."/>
            <person name="Grigoriev I.V."/>
            <person name="Nagy L.G."/>
            <person name="Martin F."/>
            <person name="Kauserud H."/>
        </authorList>
    </citation>
    <scope>NUCLEOTIDE SEQUENCE</scope>
    <source>
        <strain evidence="2">CBHHK182m</strain>
    </source>
</reference>
<dbReference type="Proteomes" id="UP001215598">
    <property type="component" value="Unassembled WGS sequence"/>
</dbReference>
<evidence type="ECO:0000256" key="1">
    <source>
        <dbReference type="SAM" id="MobiDB-lite"/>
    </source>
</evidence>
<evidence type="ECO:0000313" key="3">
    <source>
        <dbReference type="Proteomes" id="UP001215598"/>
    </source>
</evidence>
<sequence length="206" mass="22458">MVWIAAPRAAASYCFSSRPPASRNSHLRHGGGGGFPSPTPPSLPLRAHQPSSAQSRSHHLMRPLGRLSSTAYTATIVPSRHSRLHTPSRMPSPSSAKYCPRYATRAPVAASPIRPDYLRLAQYLRQPLQSPTPPSSRTPFDRHYRTWRDGGAASGQRVCHAAQLELASAASGIRKTHWSAGVRFSLLSTRTPRRAHRPLPIPPAAC</sequence>
<keyword evidence="3" id="KW-1185">Reference proteome</keyword>
<gene>
    <name evidence="2" type="ORF">B0H16DRAFT_823621</name>
</gene>
<feature type="region of interest" description="Disordered" evidence="1">
    <location>
        <begin position="15"/>
        <end position="59"/>
    </location>
</feature>
<protein>
    <submittedName>
        <fullName evidence="2">Uncharacterized protein</fullName>
    </submittedName>
</protein>
<accession>A0AAD7IZG1</accession>
<comment type="caution">
    <text evidence="2">The sequence shown here is derived from an EMBL/GenBank/DDBJ whole genome shotgun (WGS) entry which is preliminary data.</text>
</comment>
<dbReference type="AlphaFoldDB" id="A0AAD7IZG1"/>
<dbReference type="EMBL" id="JARKIB010000061">
    <property type="protein sequence ID" value="KAJ7751667.1"/>
    <property type="molecule type" value="Genomic_DNA"/>
</dbReference>
<feature type="region of interest" description="Disordered" evidence="1">
    <location>
        <begin position="77"/>
        <end position="98"/>
    </location>
</feature>
<proteinExistence type="predicted"/>
<organism evidence="2 3">
    <name type="scientific">Mycena metata</name>
    <dbReference type="NCBI Taxonomy" id="1033252"/>
    <lineage>
        <taxon>Eukaryota</taxon>
        <taxon>Fungi</taxon>
        <taxon>Dikarya</taxon>
        <taxon>Basidiomycota</taxon>
        <taxon>Agaricomycotina</taxon>
        <taxon>Agaricomycetes</taxon>
        <taxon>Agaricomycetidae</taxon>
        <taxon>Agaricales</taxon>
        <taxon>Marasmiineae</taxon>
        <taxon>Mycenaceae</taxon>
        <taxon>Mycena</taxon>
    </lineage>
</organism>
<name>A0AAD7IZG1_9AGAR</name>
<evidence type="ECO:0000313" key="2">
    <source>
        <dbReference type="EMBL" id="KAJ7751667.1"/>
    </source>
</evidence>